<dbReference type="InterPro" id="IPR027417">
    <property type="entry name" value="P-loop_NTPase"/>
</dbReference>
<protein>
    <submittedName>
        <fullName evidence="7">Peptide ABC transporter ATP-binding protein</fullName>
    </submittedName>
</protein>
<dbReference type="FunFam" id="3.40.50.300:FF:002585">
    <property type="entry name" value="Glutathione import ATP-binding protein GsiA"/>
    <property type="match status" value="1"/>
</dbReference>
<keyword evidence="5 7" id="KW-0067">ATP-binding</keyword>
<dbReference type="InterPro" id="IPR003439">
    <property type="entry name" value="ABC_transporter-like_ATP-bd"/>
</dbReference>
<dbReference type="GO" id="GO:0016887">
    <property type="term" value="F:ATP hydrolysis activity"/>
    <property type="evidence" value="ECO:0007669"/>
    <property type="project" value="InterPro"/>
</dbReference>
<comment type="caution">
    <text evidence="7">The sequence shown here is derived from an EMBL/GenBank/DDBJ whole genome shotgun (WGS) entry which is preliminary data.</text>
</comment>
<feature type="domain" description="ABC transporter" evidence="6">
    <location>
        <begin position="283"/>
        <end position="531"/>
    </location>
</feature>
<evidence type="ECO:0000313" key="7">
    <source>
        <dbReference type="EMBL" id="GGE10436.1"/>
    </source>
</evidence>
<dbReference type="PANTHER" id="PTHR43776:SF7">
    <property type="entry name" value="D,D-DIPEPTIDE TRANSPORT ATP-BINDING PROTEIN DDPF-RELATED"/>
    <property type="match status" value="1"/>
</dbReference>
<dbReference type="EMBL" id="BMIQ01000005">
    <property type="protein sequence ID" value="GGE10436.1"/>
    <property type="molecule type" value="Genomic_DNA"/>
</dbReference>
<dbReference type="Gene3D" id="3.40.50.300">
    <property type="entry name" value="P-loop containing nucleotide triphosphate hydrolases"/>
    <property type="match status" value="2"/>
</dbReference>
<dbReference type="AlphaFoldDB" id="A0A916ZRG0"/>
<dbReference type="GO" id="GO:0005886">
    <property type="term" value="C:plasma membrane"/>
    <property type="evidence" value="ECO:0007669"/>
    <property type="project" value="UniProtKB-SubCell"/>
</dbReference>
<dbReference type="Pfam" id="PF08352">
    <property type="entry name" value="oligo_HPY"/>
    <property type="match status" value="2"/>
</dbReference>
<gene>
    <name evidence="7" type="ORF">GCM10011390_31810</name>
</gene>
<feature type="domain" description="ABC transporter" evidence="6">
    <location>
        <begin position="12"/>
        <end position="261"/>
    </location>
</feature>
<keyword evidence="8" id="KW-1185">Reference proteome</keyword>
<dbReference type="PROSITE" id="PS50893">
    <property type="entry name" value="ABC_TRANSPORTER_2"/>
    <property type="match status" value="2"/>
</dbReference>
<dbReference type="CDD" id="cd03257">
    <property type="entry name" value="ABC_NikE_OppD_transporters"/>
    <property type="match status" value="2"/>
</dbReference>
<dbReference type="InterPro" id="IPR017871">
    <property type="entry name" value="ABC_transporter-like_CS"/>
</dbReference>
<reference evidence="7" key="1">
    <citation type="journal article" date="2014" name="Int. J. Syst. Evol. Microbiol.">
        <title>Complete genome sequence of Corynebacterium casei LMG S-19264T (=DSM 44701T), isolated from a smear-ripened cheese.</title>
        <authorList>
            <consortium name="US DOE Joint Genome Institute (JGI-PGF)"/>
            <person name="Walter F."/>
            <person name="Albersmeier A."/>
            <person name="Kalinowski J."/>
            <person name="Ruckert C."/>
        </authorList>
    </citation>
    <scope>NUCLEOTIDE SEQUENCE</scope>
    <source>
        <strain evidence="7">CGMCC 1.15367</strain>
    </source>
</reference>
<dbReference type="PROSITE" id="PS00211">
    <property type="entry name" value="ABC_TRANSPORTER_1"/>
    <property type="match status" value="1"/>
</dbReference>
<dbReference type="Proteomes" id="UP000644699">
    <property type="component" value="Unassembled WGS sequence"/>
</dbReference>
<comment type="subcellular location">
    <subcellularLocation>
        <location evidence="1">Cell inner membrane</location>
        <topology evidence="1">Peripheral membrane protein</topology>
    </subcellularLocation>
</comment>
<evidence type="ECO:0000259" key="6">
    <source>
        <dbReference type="PROSITE" id="PS50893"/>
    </source>
</evidence>
<dbReference type="Pfam" id="PF00005">
    <property type="entry name" value="ABC_tran"/>
    <property type="match status" value="2"/>
</dbReference>
<dbReference type="InterPro" id="IPR050319">
    <property type="entry name" value="ABC_transp_ATP-bind"/>
</dbReference>
<keyword evidence="3" id="KW-0813">Transport</keyword>
<reference evidence="7" key="2">
    <citation type="submission" date="2020-09" db="EMBL/GenBank/DDBJ databases">
        <authorList>
            <person name="Sun Q."/>
            <person name="Zhou Y."/>
        </authorList>
    </citation>
    <scope>NUCLEOTIDE SEQUENCE</scope>
    <source>
        <strain evidence="7">CGMCC 1.15367</strain>
    </source>
</reference>
<dbReference type="InterPro" id="IPR003593">
    <property type="entry name" value="AAA+_ATPase"/>
</dbReference>
<organism evidence="7 8">
    <name type="scientific">Aureimonas endophytica</name>
    <dbReference type="NCBI Taxonomy" id="2027858"/>
    <lineage>
        <taxon>Bacteria</taxon>
        <taxon>Pseudomonadati</taxon>
        <taxon>Pseudomonadota</taxon>
        <taxon>Alphaproteobacteria</taxon>
        <taxon>Hyphomicrobiales</taxon>
        <taxon>Aurantimonadaceae</taxon>
        <taxon>Aureimonas</taxon>
    </lineage>
</organism>
<evidence type="ECO:0000256" key="3">
    <source>
        <dbReference type="ARBA" id="ARBA00022448"/>
    </source>
</evidence>
<proteinExistence type="inferred from homology"/>
<sequence>MMAPREDDKVDVRGLRVTVPGADGTETAIVENIDFTIARGEVLALIGESGSGKTTIALATMGYARPGCRLHSGSIRVFGMEIVGRPEGELRRLRGNRIAYIAQSAAAAFNPGRTIMAQVIESAVIHGSMRAEAARDKAKALFAELALPDPETIGERYPHQVSGGQLQRLLAAMALLNDPDLVIFDEPTTALDVTTQIEVLIAFKAAIRERGITGIYVSHDLAVVAQIADRIAVLKGGKLQEAGEVARMIAAPSHPYTRQLLAAAAPADRRGGTEPRPAGEILLEGSGILAGYGRCDRDGLPKYRVLEEVGFRLARGRTLGVIGESGSGKSTLARVVAGILPPTRGEVRLAGRALAPALGARTREDLRRVQIVFQNADTALNPGRTIGEILARPLAFYGRAASARERERRVAMLLDRVRLPASVAGRLPRELSGGQKQRANLARALAADPEVILCDEVTSALDTVVGEAILDLLAELQRELAVSYLFISHDLGVVRALSDEILVLKQGRIVETGPTETVLAAPRADYTRQLLASVPELRPGWLEEVAARRGLAA</sequence>
<dbReference type="RefSeq" id="WP_244639519.1">
    <property type="nucleotide sequence ID" value="NZ_BMIQ01000005.1"/>
</dbReference>
<dbReference type="GO" id="GO:0015833">
    <property type="term" value="P:peptide transport"/>
    <property type="evidence" value="ECO:0007669"/>
    <property type="project" value="InterPro"/>
</dbReference>
<dbReference type="SUPFAM" id="SSF52540">
    <property type="entry name" value="P-loop containing nucleoside triphosphate hydrolases"/>
    <property type="match status" value="2"/>
</dbReference>
<evidence type="ECO:0000256" key="1">
    <source>
        <dbReference type="ARBA" id="ARBA00004417"/>
    </source>
</evidence>
<dbReference type="PANTHER" id="PTHR43776">
    <property type="entry name" value="TRANSPORT ATP-BINDING PROTEIN"/>
    <property type="match status" value="1"/>
</dbReference>
<name>A0A916ZRG0_9HYPH</name>
<keyword evidence="4" id="KW-0547">Nucleotide-binding</keyword>
<evidence type="ECO:0000313" key="8">
    <source>
        <dbReference type="Proteomes" id="UP000644699"/>
    </source>
</evidence>
<evidence type="ECO:0000256" key="5">
    <source>
        <dbReference type="ARBA" id="ARBA00022840"/>
    </source>
</evidence>
<evidence type="ECO:0000256" key="4">
    <source>
        <dbReference type="ARBA" id="ARBA00022741"/>
    </source>
</evidence>
<dbReference type="SMART" id="SM00382">
    <property type="entry name" value="AAA"/>
    <property type="match status" value="2"/>
</dbReference>
<dbReference type="GO" id="GO:0005524">
    <property type="term" value="F:ATP binding"/>
    <property type="evidence" value="ECO:0007669"/>
    <property type="project" value="UniProtKB-KW"/>
</dbReference>
<dbReference type="InterPro" id="IPR013563">
    <property type="entry name" value="Oligopep_ABC_C"/>
</dbReference>
<dbReference type="GO" id="GO:0055085">
    <property type="term" value="P:transmembrane transport"/>
    <property type="evidence" value="ECO:0007669"/>
    <property type="project" value="UniProtKB-ARBA"/>
</dbReference>
<comment type="similarity">
    <text evidence="2">Belongs to the ABC transporter superfamily.</text>
</comment>
<accession>A0A916ZRG0</accession>
<evidence type="ECO:0000256" key="2">
    <source>
        <dbReference type="ARBA" id="ARBA00005417"/>
    </source>
</evidence>